<sequence length="96" mass="10602">MGTATKFLILYLIPVISFAGTVGTYIFVYGESVDHPLIDVALALVVLGFLFSSIVRVKLISQFLSNNINYLGVFFTVVGWLLELVPVSVYMLLLVQ</sequence>
<name>A0AAP9ZI97_9GAMM</name>
<feature type="transmembrane region" description="Helical" evidence="1">
    <location>
        <begin position="71"/>
        <end position="93"/>
    </location>
</feature>
<keyword evidence="1" id="KW-0472">Membrane</keyword>
<reference evidence="2" key="1">
    <citation type="submission" date="2020-12" db="EMBL/GenBank/DDBJ databases">
        <title>Genome reconstruction of Halomonas venusta strain DSM 4743.</title>
        <authorList>
            <person name="Aguirre-Garrido J.F."/>
            <person name="Hernandez-Soto L.M."/>
            <person name="Martinez-Abarca F."/>
        </authorList>
    </citation>
    <scope>NUCLEOTIDE SEQUENCE</scope>
    <source>
        <strain evidence="2">4743</strain>
    </source>
</reference>
<keyword evidence="1" id="KW-1133">Transmembrane helix</keyword>
<dbReference type="AlphaFoldDB" id="A0AAP9ZI97"/>
<organism evidence="2 3">
    <name type="scientific">Vreelandella venusta</name>
    <dbReference type="NCBI Taxonomy" id="44935"/>
    <lineage>
        <taxon>Bacteria</taxon>
        <taxon>Pseudomonadati</taxon>
        <taxon>Pseudomonadota</taxon>
        <taxon>Gammaproteobacteria</taxon>
        <taxon>Oceanospirillales</taxon>
        <taxon>Halomonadaceae</taxon>
        <taxon>Vreelandella</taxon>
    </lineage>
</organism>
<evidence type="ECO:0000313" key="3">
    <source>
        <dbReference type="Proteomes" id="UP000663479"/>
    </source>
</evidence>
<dbReference type="EMBL" id="CP066539">
    <property type="protein sequence ID" value="QRL01782.1"/>
    <property type="molecule type" value="Genomic_DNA"/>
</dbReference>
<gene>
    <name evidence="2" type="ORF">JDS37_10640</name>
</gene>
<protein>
    <submittedName>
        <fullName evidence="2">Uncharacterized protein</fullName>
    </submittedName>
</protein>
<evidence type="ECO:0000313" key="2">
    <source>
        <dbReference type="EMBL" id="QRL01782.1"/>
    </source>
</evidence>
<accession>A0AAP9ZI97</accession>
<keyword evidence="1" id="KW-0812">Transmembrane</keyword>
<feature type="transmembrane region" description="Helical" evidence="1">
    <location>
        <begin position="7"/>
        <end position="28"/>
    </location>
</feature>
<dbReference type="Proteomes" id="UP000663479">
    <property type="component" value="Chromosome"/>
</dbReference>
<proteinExistence type="predicted"/>
<evidence type="ECO:0000256" key="1">
    <source>
        <dbReference type="SAM" id="Phobius"/>
    </source>
</evidence>
<feature type="transmembrane region" description="Helical" evidence="1">
    <location>
        <begin position="40"/>
        <end position="59"/>
    </location>
</feature>
<dbReference type="RefSeq" id="WP_146944884.1">
    <property type="nucleotide sequence ID" value="NZ_BJUL01000013.1"/>
</dbReference>